<feature type="transmembrane region" description="Helical" evidence="1">
    <location>
        <begin position="134"/>
        <end position="160"/>
    </location>
</feature>
<keyword evidence="1" id="KW-1133">Transmembrane helix</keyword>
<dbReference type="PANTHER" id="PTHR30336:SF4">
    <property type="entry name" value="ENVELOPE BIOGENESIS FACTOR ELYC"/>
    <property type="match status" value="1"/>
</dbReference>
<protein>
    <submittedName>
        <fullName evidence="3">YdcF family protein</fullName>
    </submittedName>
</protein>
<dbReference type="Gene3D" id="3.40.50.620">
    <property type="entry name" value="HUPs"/>
    <property type="match status" value="1"/>
</dbReference>
<keyword evidence="4" id="KW-1185">Reference proteome</keyword>
<feature type="transmembrane region" description="Helical" evidence="1">
    <location>
        <begin position="172"/>
        <end position="191"/>
    </location>
</feature>
<accession>A0ABS9ITF5</accession>
<organism evidence="3 4">
    <name type="scientific">Gordonia liuliyuniae</name>
    <dbReference type="NCBI Taxonomy" id="2911517"/>
    <lineage>
        <taxon>Bacteria</taxon>
        <taxon>Bacillati</taxon>
        <taxon>Actinomycetota</taxon>
        <taxon>Actinomycetes</taxon>
        <taxon>Mycobacteriales</taxon>
        <taxon>Gordoniaceae</taxon>
        <taxon>Gordonia</taxon>
    </lineage>
</organism>
<dbReference type="InterPro" id="IPR051599">
    <property type="entry name" value="Cell_Envelope_Assoc"/>
</dbReference>
<dbReference type="InterPro" id="IPR003848">
    <property type="entry name" value="DUF218"/>
</dbReference>
<comment type="caution">
    <text evidence="3">The sequence shown here is derived from an EMBL/GenBank/DDBJ whole genome shotgun (WGS) entry which is preliminary data.</text>
</comment>
<feature type="transmembrane region" description="Helical" evidence="1">
    <location>
        <begin position="63"/>
        <end position="85"/>
    </location>
</feature>
<dbReference type="RefSeq" id="WP_236998084.1">
    <property type="nucleotide sequence ID" value="NZ_JAKKOR010000007.1"/>
</dbReference>
<sequence>MTITTICFGVLALVLWAVTVTRIVREPRRTSYGMAIIGCTTATWVFIVLLCAALSPESDLTDIAVFGPVMLVLVVVFATGVYLLFNAVVVVRREGLRVATLVPAAFGLFLLAVLAATVATGIALATVDSYLTIALLVPFVVIPIAIVVITLGGYTAYAAVYGRFNRPAPSDAVIVLGAGLSGAAVTPLLAARIDRGIEMLDAATDPSHEPLLLLSGGKGDDEVVSEAEAMARYAVDAGVAENRIVREDTSTTTEENLVNSRAVLAGSGCAAPTLTVVTSDFHVLRTASLTRRLGLDATVVGAPTAAYYLPAAFLREYTACLVHYRRANIAIWAGASCLVWALLALVWYLAGMQTEVVDAVSVY</sequence>
<feature type="transmembrane region" description="Helical" evidence="1">
    <location>
        <begin position="105"/>
        <end position="127"/>
    </location>
</feature>
<dbReference type="Pfam" id="PF02698">
    <property type="entry name" value="DUF218"/>
    <property type="match status" value="1"/>
</dbReference>
<dbReference type="InterPro" id="IPR014729">
    <property type="entry name" value="Rossmann-like_a/b/a_fold"/>
</dbReference>
<dbReference type="CDD" id="cd06259">
    <property type="entry name" value="YdcF-like"/>
    <property type="match status" value="1"/>
</dbReference>
<proteinExistence type="predicted"/>
<feature type="transmembrane region" description="Helical" evidence="1">
    <location>
        <begin position="329"/>
        <end position="350"/>
    </location>
</feature>
<feature type="transmembrane region" description="Helical" evidence="1">
    <location>
        <begin position="32"/>
        <end position="51"/>
    </location>
</feature>
<keyword evidence="1" id="KW-0472">Membrane</keyword>
<evidence type="ECO:0000259" key="2">
    <source>
        <dbReference type="Pfam" id="PF02698"/>
    </source>
</evidence>
<dbReference type="PANTHER" id="PTHR30336">
    <property type="entry name" value="INNER MEMBRANE PROTEIN, PROBABLE PERMEASE"/>
    <property type="match status" value="1"/>
</dbReference>
<gene>
    <name evidence="3" type="ORF">L5G33_10320</name>
</gene>
<evidence type="ECO:0000313" key="3">
    <source>
        <dbReference type="EMBL" id="MCF8588854.1"/>
    </source>
</evidence>
<keyword evidence="1" id="KW-0812">Transmembrane</keyword>
<dbReference type="Proteomes" id="UP001200110">
    <property type="component" value="Unassembled WGS sequence"/>
</dbReference>
<dbReference type="EMBL" id="JAKKOR010000007">
    <property type="protein sequence ID" value="MCF8588854.1"/>
    <property type="molecule type" value="Genomic_DNA"/>
</dbReference>
<feature type="domain" description="DUF218" evidence="2">
    <location>
        <begin position="171"/>
        <end position="318"/>
    </location>
</feature>
<evidence type="ECO:0000256" key="1">
    <source>
        <dbReference type="SAM" id="Phobius"/>
    </source>
</evidence>
<evidence type="ECO:0000313" key="4">
    <source>
        <dbReference type="Proteomes" id="UP001200110"/>
    </source>
</evidence>
<reference evidence="3 4" key="1">
    <citation type="submission" date="2022-01" db="EMBL/GenBank/DDBJ databases">
        <authorList>
            <person name="Huang Y."/>
        </authorList>
    </citation>
    <scope>NUCLEOTIDE SEQUENCE [LARGE SCALE GENOMIC DNA]</scope>
    <source>
        <strain evidence="3 4">HY366</strain>
    </source>
</reference>
<name>A0ABS9ITF5_9ACTN</name>